<evidence type="ECO:0000256" key="3">
    <source>
        <dbReference type="ARBA" id="ARBA00023163"/>
    </source>
</evidence>
<evidence type="ECO:0000256" key="2">
    <source>
        <dbReference type="ARBA" id="ARBA00023125"/>
    </source>
</evidence>
<keyword evidence="1" id="KW-0805">Transcription regulation</keyword>
<evidence type="ECO:0000313" key="6">
    <source>
        <dbReference type="EMBL" id="MBB3036548.1"/>
    </source>
</evidence>
<dbReference type="PROSITE" id="PS50949">
    <property type="entry name" value="HTH_GNTR"/>
    <property type="match status" value="1"/>
</dbReference>
<dbReference type="PANTHER" id="PTHR43537:SF5">
    <property type="entry name" value="UXU OPERON TRANSCRIPTIONAL REGULATOR"/>
    <property type="match status" value="1"/>
</dbReference>
<name>A0A839RJZ3_9ACTN</name>
<dbReference type="RefSeq" id="WP_083962453.1">
    <property type="nucleotide sequence ID" value="NZ_BDDI01000015.1"/>
</dbReference>
<dbReference type="CDD" id="cd07377">
    <property type="entry name" value="WHTH_GntR"/>
    <property type="match status" value="1"/>
</dbReference>
<dbReference type="InterPro" id="IPR008920">
    <property type="entry name" value="TF_FadR/GntR_C"/>
</dbReference>
<dbReference type="InterPro" id="IPR036390">
    <property type="entry name" value="WH_DNA-bd_sf"/>
</dbReference>
<dbReference type="Pfam" id="PF00392">
    <property type="entry name" value="GntR"/>
    <property type="match status" value="1"/>
</dbReference>
<proteinExistence type="predicted"/>
<dbReference type="Proteomes" id="UP000567922">
    <property type="component" value="Unassembled WGS sequence"/>
</dbReference>
<dbReference type="Pfam" id="PF07729">
    <property type="entry name" value="FCD"/>
    <property type="match status" value="1"/>
</dbReference>
<dbReference type="InterPro" id="IPR036388">
    <property type="entry name" value="WH-like_DNA-bd_sf"/>
</dbReference>
<keyword evidence="3" id="KW-0804">Transcription</keyword>
<sequence length="278" mass="30087">MPSAPAAYTLVLDWIEAQLRTGHLSVGDKLPGERHLAEQFGISRASVREAVRILDAMGLVRSATGSGPSAGAVVISEPSKALGWALRMHIATRSLPVQDIVQTRLLLETQSALDAAAAPDSDQRSEILNQAAELLQTMDDPDLPSGWFHEHDSQFHTLLSSLAGNVVVETIMDSLRQATISYVQETVAGLPNWTDVRCTLQDQHKTILEAFRDRRGHDAADALHHHITWFYSLSEDHNGTDDQATPAPTGTASAAAFLTLHPSRTTPRPAPKSDTAKA</sequence>
<evidence type="ECO:0000313" key="7">
    <source>
        <dbReference type="Proteomes" id="UP000567922"/>
    </source>
</evidence>
<evidence type="ECO:0000256" key="4">
    <source>
        <dbReference type="SAM" id="MobiDB-lite"/>
    </source>
</evidence>
<accession>A0A839RJZ3</accession>
<comment type="caution">
    <text evidence="6">The sequence shown here is derived from an EMBL/GenBank/DDBJ whole genome shotgun (WGS) entry which is preliminary data.</text>
</comment>
<feature type="domain" description="HTH gntR-type" evidence="5">
    <location>
        <begin position="5"/>
        <end position="77"/>
    </location>
</feature>
<dbReference type="GO" id="GO:0003677">
    <property type="term" value="F:DNA binding"/>
    <property type="evidence" value="ECO:0007669"/>
    <property type="project" value="UniProtKB-KW"/>
</dbReference>
<dbReference type="OrthoDB" id="7989071at2"/>
<evidence type="ECO:0000256" key="1">
    <source>
        <dbReference type="ARBA" id="ARBA00023015"/>
    </source>
</evidence>
<keyword evidence="2 6" id="KW-0238">DNA-binding</keyword>
<reference evidence="6 7" key="1">
    <citation type="submission" date="2020-08" db="EMBL/GenBank/DDBJ databases">
        <title>Sequencing the genomes of 1000 actinobacteria strains.</title>
        <authorList>
            <person name="Klenk H.-P."/>
        </authorList>
    </citation>
    <scope>NUCLEOTIDE SEQUENCE [LARGE SCALE GENOMIC DNA]</scope>
    <source>
        <strain evidence="6 7">DSM 45258</strain>
    </source>
</reference>
<evidence type="ECO:0000259" key="5">
    <source>
        <dbReference type="PROSITE" id="PS50949"/>
    </source>
</evidence>
<feature type="region of interest" description="Disordered" evidence="4">
    <location>
        <begin position="239"/>
        <end position="278"/>
    </location>
</feature>
<dbReference type="InterPro" id="IPR000524">
    <property type="entry name" value="Tscrpt_reg_HTH_GntR"/>
</dbReference>
<dbReference type="InterPro" id="IPR011711">
    <property type="entry name" value="GntR_C"/>
</dbReference>
<dbReference type="SMART" id="SM00895">
    <property type="entry name" value="FCD"/>
    <property type="match status" value="1"/>
</dbReference>
<dbReference type="Gene3D" id="1.20.120.530">
    <property type="entry name" value="GntR ligand-binding domain-like"/>
    <property type="match status" value="1"/>
</dbReference>
<dbReference type="GO" id="GO:0003700">
    <property type="term" value="F:DNA-binding transcription factor activity"/>
    <property type="evidence" value="ECO:0007669"/>
    <property type="project" value="InterPro"/>
</dbReference>
<dbReference type="SUPFAM" id="SSF46785">
    <property type="entry name" value="Winged helix' DNA-binding domain"/>
    <property type="match status" value="1"/>
</dbReference>
<organism evidence="6 7">
    <name type="scientific">Hoyosella altamirensis</name>
    <dbReference type="NCBI Taxonomy" id="616997"/>
    <lineage>
        <taxon>Bacteria</taxon>
        <taxon>Bacillati</taxon>
        <taxon>Actinomycetota</taxon>
        <taxon>Actinomycetes</taxon>
        <taxon>Mycobacteriales</taxon>
        <taxon>Hoyosellaceae</taxon>
        <taxon>Hoyosella</taxon>
    </lineage>
</organism>
<dbReference type="SUPFAM" id="SSF48008">
    <property type="entry name" value="GntR ligand-binding domain-like"/>
    <property type="match status" value="1"/>
</dbReference>
<dbReference type="EMBL" id="JACHWS010000001">
    <property type="protein sequence ID" value="MBB3036548.1"/>
    <property type="molecule type" value="Genomic_DNA"/>
</dbReference>
<dbReference type="PRINTS" id="PR00035">
    <property type="entry name" value="HTHGNTR"/>
</dbReference>
<dbReference type="PANTHER" id="PTHR43537">
    <property type="entry name" value="TRANSCRIPTIONAL REGULATOR, GNTR FAMILY"/>
    <property type="match status" value="1"/>
</dbReference>
<dbReference type="Gene3D" id="1.10.10.10">
    <property type="entry name" value="Winged helix-like DNA-binding domain superfamily/Winged helix DNA-binding domain"/>
    <property type="match status" value="1"/>
</dbReference>
<dbReference type="SMART" id="SM00345">
    <property type="entry name" value="HTH_GNTR"/>
    <property type="match status" value="1"/>
</dbReference>
<feature type="compositionally biased region" description="Low complexity" evidence="4">
    <location>
        <begin position="244"/>
        <end position="256"/>
    </location>
</feature>
<dbReference type="AlphaFoldDB" id="A0A839RJZ3"/>
<keyword evidence="7" id="KW-1185">Reference proteome</keyword>
<gene>
    <name evidence="6" type="ORF">FHU29_000982</name>
</gene>
<protein>
    <submittedName>
        <fullName evidence="6">DNA-binding FadR family transcriptional regulator</fullName>
    </submittedName>
</protein>